<dbReference type="PRINTS" id="PR01550">
    <property type="entry name" value="TOP6AFAMILY"/>
</dbReference>
<evidence type="ECO:0000256" key="10">
    <source>
        <dbReference type="ARBA" id="ARBA00023235"/>
    </source>
</evidence>
<keyword evidence="7" id="KW-0460">Magnesium</keyword>
<dbReference type="Gene3D" id="1.10.10.10">
    <property type="entry name" value="Winged helix-like DNA-binding domain superfamily/Winged helix DNA-binding domain"/>
    <property type="match status" value="1"/>
</dbReference>
<dbReference type="InterPro" id="IPR002815">
    <property type="entry name" value="Spo11/TopoVI_A"/>
</dbReference>
<dbReference type="GO" id="GO:0042138">
    <property type="term" value="P:meiotic DNA double-strand break formation"/>
    <property type="evidence" value="ECO:0007669"/>
    <property type="project" value="InterPro"/>
</dbReference>
<evidence type="ECO:0000313" key="17">
    <source>
        <dbReference type="EnsemblFungi" id="PTTG_06286-t43_1-p1"/>
    </source>
</evidence>
<evidence type="ECO:0000256" key="2">
    <source>
        <dbReference type="ARBA" id="ARBA00001946"/>
    </source>
</evidence>
<protein>
    <recommendedName>
        <fullName evidence="5">DNA topoisomerase (ATP-hydrolyzing)</fullName>
        <ecNumber evidence="5">5.6.2.2</ecNumber>
    </recommendedName>
</protein>
<gene>
    <name evidence="16" type="ORF">PTTG_06286</name>
</gene>
<feature type="compositionally biased region" description="Acidic residues" evidence="13">
    <location>
        <begin position="67"/>
        <end position="78"/>
    </location>
</feature>
<sequence>MLSISETDEVGSIFSWTSEERQFDPVESADSSSFWPDDQAESILSMDGESAISSGVERFNDFQQAESDFEELTDDDSGSIESSDKQDGSHEEESGLATLKKIEAFALDILQQINRSGKYQALRQGSPGGSTRKKLPIVVLLKDRSSPKKVLRFFLHSFLLSIIPEKHRKLRFPRETRNRGSGSGARELAQLFRVMELSHDAILGKMIMTKRDVFYNDVNLFKRQAAVDRLVDDLAATLGITRGELHFVASPKGLFQGDLELVIIGETVTSGHGPPVLIPPLDTIKEIKPGTGIQFILIVEKEAIFNMLVNMDFTSDPRLGPSLLICGIGYPSLSTRQLASKLSEHQELVKRQVPILILVDCDPHGIDIAKVYKFGSQAMSYHPGLCAKQAEWIGISSSDWNELSVIFGECLFALETQSEVLTSCGQTGKHRFGIDSDLLCAMSLHDYKKAESLLMLDVLPESWKNEVRRMKQSGKKSEIQILCSQGQADLTEKPVDPELQVQNSSSNHRLFYYLSKKIKQKPMSI</sequence>
<evidence type="ECO:0000256" key="6">
    <source>
        <dbReference type="ARBA" id="ARBA00022723"/>
    </source>
</evidence>
<evidence type="ECO:0000256" key="7">
    <source>
        <dbReference type="ARBA" id="ARBA00022842"/>
    </source>
</evidence>
<dbReference type="InterPro" id="IPR034136">
    <property type="entry name" value="TOPRIM_Topo6A/Spo11"/>
</dbReference>
<dbReference type="VEuPathDB" id="FungiDB:PTTG_06286"/>
<comment type="subcellular location">
    <subcellularLocation>
        <location evidence="3">Nucleus</location>
    </subcellularLocation>
</comment>
<keyword evidence="9 12" id="KW-0238">DNA-binding</keyword>
<dbReference type="Gene3D" id="3.40.1360.10">
    <property type="match status" value="1"/>
</dbReference>
<evidence type="ECO:0000259" key="14">
    <source>
        <dbReference type="Pfam" id="PF04406"/>
    </source>
</evidence>
<feature type="compositionally biased region" description="Basic and acidic residues" evidence="13">
    <location>
        <begin position="82"/>
        <end position="93"/>
    </location>
</feature>
<dbReference type="EMBL" id="ADAS02000027">
    <property type="protein sequence ID" value="OAV95593.1"/>
    <property type="molecule type" value="Genomic_DNA"/>
</dbReference>
<reference evidence="16" key="1">
    <citation type="submission" date="2009-11" db="EMBL/GenBank/DDBJ databases">
        <authorList>
            <consortium name="The Broad Institute Genome Sequencing Platform"/>
            <person name="Ward D."/>
            <person name="Feldgarden M."/>
            <person name="Earl A."/>
            <person name="Young S.K."/>
            <person name="Zeng Q."/>
            <person name="Koehrsen M."/>
            <person name="Alvarado L."/>
            <person name="Berlin A."/>
            <person name="Bochicchio J."/>
            <person name="Borenstein D."/>
            <person name="Chapman S.B."/>
            <person name="Chen Z."/>
            <person name="Engels R."/>
            <person name="Freedman E."/>
            <person name="Gellesch M."/>
            <person name="Goldberg J."/>
            <person name="Griggs A."/>
            <person name="Gujja S."/>
            <person name="Heilman E."/>
            <person name="Heiman D."/>
            <person name="Hepburn T."/>
            <person name="Howarth C."/>
            <person name="Jen D."/>
            <person name="Larson L."/>
            <person name="Lewis B."/>
            <person name="Mehta T."/>
            <person name="Park D."/>
            <person name="Pearson M."/>
            <person name="Roberts A."/>
            <person name="Saif S."/>
            <person name="Shea T."/>
            <person name="Shenoy N."/>
            <person name="Sisk P."/>
            <person name="Stolte C."/>
            <person name="Sykes S."/>
            <person name="Thomson T."/>
            <person name="Walk T."/>
            <person name="White J."/>
            <person name="Yandava C."/>
            <person name="Izard J."/>
            <person name="Baranova O.V."/>
            <person name="Blanton J.M."/>
            <person name="Tanner A.C."/>
            <person name="Dewhirst F.E."/>
            <person name="Haas B."/>
            <person name="Nusbaum C."/>
            <person name="Birren B."/>
        </authorList>
    </citation>
    <scope>NUCLEOTIDE SEQUENCE [LARGE SCALE GENOMIC DNA]</scope>
    <source>
        <strain evidence="16">1-1 BBBD Race 1</strain>
    </source>
</reference>
<feature type="domain" description="Topoisomerase 6 subunit A/Spo11 TOPRIM" evidence="15">
    <location>
        <begin position="295"/>
        <end position="405"/>
    </location>
</feature>
<keyword evidence="6" id="KW-0479">Metal-binding</keyword>
<dbReference type="OrthoDB" id="2503063at2759"/>
<dbReference type="GO" id="GO:0000228">
    <property type="term" value="C:nuclear chromosome"/>
    <property type="evidence" value="ECO:0007669"/>
    <property type="project" value="TreeGrafter"/>
</dbReference>
<dbReference type="InterPro" id="IPR013049">
    <property type="entry name" value="Spo11/TopoVI_A_N"/>
</dbReference>
<comment type="cofactor">
    <cofactor evidence="2">
        <name>Mg(2+)</name>
        <dbReference type="ChEBI" id="CHEBI:18420"/>
    </cofactor>
</comment>
<dbReference type="SUPFAM" id="SSF56726">
    <property type="entry name" value="DNA topoisomerase IV, alpha subunit"/>
    <property type="match status" value="1"/>
</dbReference>
<dbReference type="InterPro" id="IPR013048">
    <property type="entry name" value="Meiotic_Spo11"/>
</dbReference>
<evidence type="ECO:0000256" key="11">
    <source>
        <dbReference type="ARBA" id="ARBA00023242"/>
    </source>
</evidence>
<dbReference type="PANTHER" id="PTHR10848:SF0">
    <property type="entry name" value="MEIOTIC RECOMBINATION PROTEIN SPO11"/>
    <property type="match status" value="1"/>
</dbReference>
<dbReference type="GO" id="GO:0003918">
    <property type="term" value="F:DNA topoisomerase type II (double strand cut, ATP-hydrolyzing) activity"/>
    <property type="evidence" value="ECO:0007669"/>
    <property type="project" value="UniProtKB-UniRule"/>
</dbReference>
<keyword evidence="11" id="KW-0539">Nucleus</keyword>
<comment type="catalytic activity">
    <reaction evidence="1 12">
        <text>ATP-dependent breakage, passage and rejoining of double-stranded DNA.</text>
        <dbReference type="EC" id="5.6.2.2"/>
    </reaction>
</comment>
<dbReference type="InterPro" id="IPR036388">
    <property type="entry name" value="WH-like_DNA-bd_sf"/>
</dbReference>
<dbReference type="GO" id="GO:0007131">
    <property type="term" value="P:reciprocal meiotic recombination"/>
    <property type="evidence" value="ECO:0007669"/>
    <property type="project" value="TreeGrafter"/>
</dbReference>
<reference evidence="17" key="4">
    <citation type="submission" date="2025-05" db="UniProtKB">
        <authorList>
            <consortium name="EnsemblFungi"/>
        </authorList>
    </citation>
    <scope>IDENTIFICATION</scope>
    <source>
        <strain evidence="17">isolate 1-1 / race 1 (BBBD)</strain>
    </source>
</reference>
<dbReference type="InterPro" id="IPR036078">
    <property type="entry name" value="Spo11/TopoVI_A_sf"/>
</dbReference>
<evidence type="ECO:0000313" key="18">
    <source>
        <dbReference type="Proteomes" id="UP000005240"/>
    </source>
</evidence>
<dbReference type="CDD" id="cd00223">
    <property type="entry name" value="TOPRIM_TopoIIB_SPO"/>
    <property type="match status" value="1"/>
</dbReference>
<dbReference type="PRINTS" id="PR01551">
    <property type="entry name" value="SPO11HOMOLOG"/>
</dbReference>
<dbReference type="GO" id="GO:0005524">
    <property type="term" value="F:ATP binding"/>
    <property type="evidence" value="ECO:0007669"/>
    <property type="project" value="InterPro"/>
</dbReference>
<dbReference type="STRING" id="630390.A0A180GUE4"/>
<evidence type="ECO:0000313" key="16">
    <source>
        <dbReference type="EMBL" id="OAV95593.1"/>
    </source>
</evidence>
<dbReference type="GO" id="GO:0000706">
    <property type="term" value="P:meiotic DNA double-strand break processing"/>
    <property type="evidence" value="ECO:0007669"/>
    <property type="project" value="TreeGrafter"/>
</dbReference>
<evidence type="ECO:0000256" key="9">
    <source>
        <dbReference type="ARBA" id="ARBA00023125"/>
    </source>
</evidence>
<evidence type="ECO:0000256" key="3">
    <source>
        <dbReference type="ARBA" id="ARBA00004123"/>
    </source>
</evidence>
<feature type="active site" description="O-(5'-phospho-DNA)-tyrosine intermediate" evidence="12">
    <location>
        <position position="215"/>
    </location>
</feature>
<keyword evidence="8 12" id="KW-0799">Topoisomerase</keyword>
<evidence type="ECO:0000256" key="1">
    <source>
        <dbReference type="ARBA" id="ARBA00000185"/>
    </source>
</evidence>
<feature type="domain" description="Spo11/DNA topoisomerase VI subunit A N-terminal" evidence="14">
    <location>
        <begin position="186"/>
        <end position="246"/>
    </location>
</feature>
<dbReference type="Proteomes" id="UP000005240">
    <property type="component" value="Unassembled WGS sequence"/>
</dbReference>
<reference evidence="16" key="2">
    <citation type="submission" date="2016-05" db="EMBL/GenBank/DDBJ databases">
        <title>Comparative analysis highlights variable genome content of wheat rusts and divergence of the mating loci.</title>
        <authorList>
            <person name="Cuomo C.A."/>
            <person name="Bakkeren G."/>
            <person name="Szabo L."/>
            <person name="Khalil H."/>
            <person name="Joly D."/>
            <person name="Goldberg J."/>
            <person name="Young S."/>
            <person name="Zeng Q."/>
            <person name="Fellers J."/>
        </authorList>
    </citation>
    <scope>NUCLEOTIDE SEQUENCE [LARGE SCALE GENOMIC DNA]</scope>
    <source>
        <strain evidence="16">1-1 BBBD Race 1</strain>
    </source>
</reference>
<dbReference type="GO" id="GO:0003677">
    <property type="term" value="F:DNA binding"/>
    <property type="evidence" value="ECO:0007669"/>
    <property type="project" value="UniProtKB-UniRule"/>
</dbReference>
<keyword evidence="18" id="KW-1185">Reference proteome</keyword>
<organism evidence="16">
    <name type="scientific">Puccinia triticina (isolate 1-1 / race 1 (BBBD))</name>
    <name type="common">Brown leaf rust fungus</name>
    <dbReference type="NCBI Taxonomy" id="630390"/>
    <lineage>
        <taxon>Eukaryota</taxon>
        <taxon>Fungi</taxon>
        <taxon>Dikarya</taxon>
        <taxon>Basidiomycota</taxon>
        <taxon>Pucciniomycotina</taxon>
        <taxon>Pucciniomycetes</taxon>
        <taxon>Pucciniales</taxon>
        <taxon>Pucciniaceae</taxon>
        <taxon>Puccinia</taxon>
    </lineage>
</organism>
<accession>A0A180GUE4</accession>
<comment type="similarity">
    <text evidence="4 12">Belongs to the TOP6A family.</text>
</comment>
<evidence type="ECO:0000256" key="5">
    <source>
        <dbReference type="ARBA" id="ARBA00012895"/>
    </source>
</evidence>
<dbReference type="GO" id="GO:0046872">
    <property type="term" value="F:metal ion binding"/>
    <property type="evidence" value="ECO:0007669"/>
    <property type="project" value="UniProtKB-KW"/>
</dbReference>
<evidence type="ECO:0000256" key="12">
    <source>
        <dbReference type="PROSITE-ProRule" id="PRU01385"/>
    </source>
</evidence>
<proteinExistence type="inferred from homology"/>
<keyword evidence="10 12" id="KW-0413">Isomerase</keyword>
<evidence type="ECO:0000256" key="13">
    <source>
        <dbReference type="SAM" id="MobiDB-lite"/>
    </source>
</evidence>
<evidence type="ECO:0000256" key="4">
    <source>
        <dbReference type="ARBA" id="ARBA00006559"/>
    </source>
</evidence>
<dbReference type="Pfam" id="PF21180">
    <property type="entry name" value="TOP6A-Spo11_Toprim"/>
    <property type="match status" value="1"/>
</dbReference>
<dbReference type="Pfam" id="PF04406">
    <property type="entry name" value="TP6A_N"/>
    <property type="match status" value="1"/>
</dbReference>
<dbReference type="PANTHER" id="PTHR10848">
    <property type="entry name" value="MEIOTIC RECOMBINATION PROTEIN SPO11"/>
    <property type="match status" value="1"/>
</dbReference>
<name>A0A180GUE4_PUCT1</name>
<feature type="region of interest" description="Disordered" evidence="13">
    <location>
        <begin position="65"/>
        <end position="94"/>
    </location>
</feature>
<dbReference type="PROSITE" id="PS52041">
    <property type="entry name" value="TOPO_IIB"/>
    <property type="match status" value="1"/>
</dbReference>
<evidence type="ECO:0000259" key="15">
    <source>
        <dbReference type="Pfam" id="PF21180"/>
    </source>
</evidence>
<evidence type="ECO:0000256" key="8">
    <source>
        <dbReference type="ARBA" id="ARBA00023029"/>
    </source>
</evidence>
<dbReference type="AlphaFoldDB" id="A0A180GUE4"/>
<reference evidence="17 18" key="3">
    <citation type="journal article" date="2017" name="G3 (Bethesda)">
        <title>Comparative analysis highlights variable genome content of wheat rusts and divergence of the mating loci.</title>
        <authorList>
            <person name="Cuomo C.A."/>
            <person name="Bakkeren G."/>
            <person name="Khalil H.B."/>
            <person name="Panwar V."/>
            <person name="Joly D."/>
            <person name="Linning R."/>
            <person name="Sakthikumar S."/>
            <person name="Song X."/>
            <person name="Adiconis X."/>
            <person name="Fan L."/>
            <person name="Goldberg J.M."/>
            <person name="Levin J.Z."/>
            <person name="Young S."/>
            <person name="Zeng Q."/>
            <person name="Anikster Y."/>
            <person name="Bruce M."/>
            <person name="Wang M."/>
            <person name="Yin C."/>
            <person name="McCallum B."/>
            <person name="Szabo L.J."/>
            <person name="Hulbert S."/>
            <person name="Chen X."/>
            <person name="Fellers J.P."/>
        </authorList>
    </citation>
    <scope>NUCLEOTIDE SEQUENCE</scope>
    <source>
        <strain evidence="18">Isolate 1-1 / race 1 (BBBD)</strain>
        <strain evidence="17">isolate 1-1 / race 1 (BBBD)</strain>
    </source>
</reference>
<dbReference type="EC" id="5.6.2.2" evidence="5"/>
<dbReference type="EnsemblFungi" id="PTTG_06286-t43_1">
    <property type="protein sequence ID" value="PTTG_06286-t43_1-p1"/>
    <property type="gene ID" value="PTTG_06286"/>
</dbReference>